<name>A0A069SMN7_PHOVU</name>
<dbReference type="Pfam" id="PF01648">
    <property type="entry name" value="ACPS"/>
    <property type="match status" value="1"/>
</dbReference>
<reference evidence="3 4" key="1">
    <citation type="submission" date="2014-04" db="EMBL/GenBank/DDBJ databases">
        <authorList>
            <person name="Sears C."/>
            <person name="Carroll K."/>
            <person name="Sack B.R."/>
            <person name="Qadri F."/>
            <person name="Myers L.L."/>
            <person name="Chung G.-T."/>
            <person name="Escheverria P."/>
            <person name="Fraser C.M."/>
            <person name="Sadzewicz L."/>
            <person name="Shefchek K.A."/>
            <person name="Tallon L."/>
            <person name="Das S.P."/>
            <person name="Daugherty S."/>
            <person name="Mongodin E.F."/>
        </authorList>
    </citation>
    <scope>NUCLEOTIDE SEQUENCE [LARGE SCALE GENOMIC DNA]</scope>
    <source>
        <strain evidence="3 4">3975 RP4</strain>
    </source>
</reference>
<dbReference type="GO" id="GO:0008897">
    <property type="term" value="F:holo-[acyl-carrier-protein] synthase activity"/>
    <property type="evidence" value="ECO:0007669"/>
    <property type="project" value="InterPro"/>
</dbReference>
<sequence length="208" mass="24513">MPLYRTYSEGEFLLGIWKSDETTEQLLASLEHKDWYREKLAVLSEKRKHEWLSVRVLLKALCGEEKEIAYYSSGRPYLKDGSRYISISHTRGYVAVALHSSCEVGVDIEQYGTRVRKVASRFIRSDEEPAMMEGDDVYALLLHWSAKEALFKLMGVEEVDFIRHLRIFPFSLSEEGEFEAREYRTGRQERYRVRYVTHPDFVLTWIIK</sequence>
<feature type="domain" description="4'-phosphopantetheinyl transferase" evidence="2">
    <location>
        <begin position="104"/>
        <end position="203"/>
    </location>
</feature>
<dbReference type="RefSeq" id="WP_032952358.1">
    <property type="nucleotide sequence ID" value="NZ_JNHM01000005.1"/>
</dbReference>
<evidence type="ECO:0000259" key="2">
    <source>
        <dbReference type="Pfam" id="PF01648"/>
    </source>
</evidence>
<dbReference type="SUPFAM" id="SSF56214">
    <property type="entry name" value="4'-phosphopantetheinyl transferase"/>
    <property type="match status" value="2"/>
</dbReference>
<organism evidence="3 4">
    <name type="scientific">Phocaeicola vulgatus str. 3975 RP4</name>
    <dbReference type="NCBI Taxonomy" id="1339352"/>
    <lineage>
        <taxon>Bacteria</taxon>
        <taxon>Pseudomonadati</taxon>
        <taxon>Bacteroidota</taxon>
        <taxon>Bacteroidia</taxon>
        <taxon>Bacteroidales</taxon>
        <taxon>Bacteroidaceae</taxon>
        <taxon>Phocaeicola</taxon>
    </lineage>
</organism>
<evidence type="ECO:0000256" key="1">
    <source>
        <dbReference type="ARBA" id="ARBA00022679"/>
    </source>
</evidence>
<gene>
    <name evidence="3" type="ORF">M099_0451</name>
</gene>
<protein>
    <submittedName>
        <fullName evidence="3">4'-phosphopantetheinyl transferase superfamily protein</fullName>
    </submittedName>
</protein>
<proteinExistence type="predicted"/>
<dbReference type="InterPro" id="IPR008278">
    <property type="entry name" value="4-PPantetheinyl_Trfase_dom"/>
</dbReference>
<evidence type="ECO:0000313" key="4">
    <source>
        <dbReference type="Proteomes" id="UP000027661"/>
    </source>
</evidence>
<accession>A0A069SMN7</accession>
<dbReference type="GO" id="GO:0000287">
    <property type="term" value="F:magnesium ion binding"/>
    <property type="evidence" value="ECO:0007669"/>
    <property type="project" value="InterPro"/>
</dbReference>
<dbReference type="InterPro" id="IPR037143">
    <property type="entry name" value="4-PPantetheinyl_Trfase_dom_sf"/>
</dbReference>
<dbReference type="PATRIC" id="fig|1339352.3.peg.441"/>
<dbReference type="EMBL" id="JNHM01000005">
    <property type="protein sequence ID" value="KDS56380.1"/>
    <property type="molecule type" value="Genomic_DNA"/>
</dbReference>
<dbReference type="AlphaFoldDB" id="A0A069SMN7"/>
<comment type="caution">
    <text evidence="3">The sequence shown here is derived from an EMBL/GenBank/DDBJ whole genome shotgun (WGS) entry which is preliminary data.</text>
</comment>
<dbReference type="Proteomes" id="UP000027661">
    <property type="component" value="Unassembled WGS sequence"/>
</dbReference>
<keyword evidence="1 3" id="KW-0808">Transferase</keyword>
<evidence type="ECO:0000313" key="3">
    <source>
        <dbReference type="EMBL" id="KDS56380.1"/>
    </source>
</evidence>
<dbReference type="Gene3D" id="3.90.470.20">
    <property type="entry name" value="4'-phosphopantetheinyl transferase domain"/>
    <property type="match status" value="1"/>
</dbReference>